<name>A0A0V1MU58_9BILA</name>
<reference evidence="2 3" key="1">
    <citation type="submission" date="2015-01" db="EMBL/GenBank/DDBJ databases">
        <title>Evolution of Trichinella species and genotypes.</title>
        <authorList>
            <person name="Korhonen P.K."/>
            <person name="Edoardo P."/>
            <person name="Giuseppe L.R."/>
            <person name="Gasser R.B."/>
        </authorList>
    </citation>
    <scope>NUCLEOTIDE SEQUENCE [LARGE SCALE GENOMIC DNA]</scope>
    <source>
        <strain evidence="2">ISS1980</strain>
    </source>
</reference>
<comment type="caution">
    <text evidence="2">The sequence shown here is derived from an EMBL/GenBank/DDBJ whole genome shotgun (WGS) entry which is preliminary data.</text>
</comment>
<evidence type="ECO:0000313" key="3">
    <source>
        <dbReference type="Proteomes" id="UP000054843"/>
    </source>
</evidence>
<gene>
    <name evidence="2" type="ORF">T10_10880</name>
    <name evidence="1" type="ORF">T10_12245</name>
</gene>
<dbReference type="EMBL" id="JYDO01000353">
    <property type="protein sequence ID" value="KRZ65468.1"/>
    <property type="molecule type" value="Genomic_DNA"/>
</dbReference>
<dbReference type="AlphaFoldDB" id="A0A0V1MU58"/>
<sequence>MVKNIAQCTKTIVTQRQLLPLFFSVENNRIAIKRSEGQRHVIYLPQLRWSAAEKASNPLTKGIVKVELKIS</sequence>
<evidence type="ECO:0000313" key="1">
    <source>
        <dbReference type="EMBL" id="KRZ65468.1"/>
    </source>
</evidence>
<dbReference type="EMBL" id="JYDO01000040">
    <property type="protein sequence ID" value="KRZ75313.1"/>
    <property type="molecule type" value="Genomic_DNA"/>
</dbReference>
<dbReference type="Proteomes" id="UP000054843">
    <property type="component" value="Unassembled WGS sequence"/>
</dbReference>
<accession>A0A0V1MU58</accession>
<evidence type="ECO:0000313" key="2">
    <source>
        <dbReference type="EMBL" id="KRZ75313.1"/>
    </source>
</evidence>
<keyword evidence="3" id="KW-1185">Reference proteome</keyword>
<protein>
    <submittedName>
        <fullName evidence="2">Uncharacterized protein</fullName>
    </submittedName>
</protein>
<organism evidence="2 3">
    <name type="scientific">Trichinella papuae</name>
    <dbReference type="NCBI Taxonomy" id="268474"/>
    <lineage>
        <taxon>Eukaryota</taxon>
        <taxon>Metazoa</taxon>
        <taxon>Ecdysozoa</taxon>
        <taxon>Nematoda</taxon>
        <taxon>Enoplea</taxon>
        <taxon>Dorylaimia</taxon>
        <taxon>Trichinellida</taxon>
        <taxon>Trichinellidae</taxon>
        <taxon>Trichinella</taxon>
    </lineage>
</organism>
<proteinExistence type="predicted"/>